<dbReference type="AlphaFoldDB" id="A0AAD8JPL5"/>
<dbReference type="Proteomes" id="UP001229421">
    <property type="component" value="Unassembled WGS sequence"/>
</dbReference>
<gene>
    <name evidence="2" type="ORF">QVD17_41626</name>
</gene>
<dbReference type="EMBL" id="JAUHHV010000012">
    <property type="protein sequence ID" value="KAK1406332.1"/>
    <property type="molecule type" value="Genomic_DNA"/>
</dbReference>
<feature type="region of interest" description="Disordered" evidence="1">
    <location>
        <begin position="54"/>
        <end position="101"/>
    </location>
</feature>
<proteinExistence type="predicted"/>
<feature type="compositionally biased region" description="Polar residues" evidence="1">
    <location>
        <begin position="54"/>
        <end position="74"/>
    </location>
</feature>
<protein>
    <submittedName>
        <fullName evidence="2">Uncharacterized protein</fullName>
    </submittedName>
</protein>
<comment type="caution">
    <text evidence="2">The sequence shown here is derived from an EMBL/GenBank/DDBJ whole genome shotgun (WGS) entry which is preliminary data.</text>
</comment>
<evidence type="ECO:0000313" key="3">
    <source>
        <dbReference type="Proteomes" id="UP001229421"/>
    </source>
</evidence>
<evidence type="ECO:0000313" key="2">
    <source>
        <dbReference type="EMBL" id="KAK1406332.1"/>
    </source>
</evidence>
<keyword evidence="3" id="KW-1185">Reference proteome</keyword>
<sequence>MIKSVRSQCLFLKKDAKKIKGRRFIDPEESEFLGFRDAKFLKLQKEQKDLAATATQQLQSSKKDVASTSKSQIPKKSINRSKSKLEKAKSQMPSSYKPVTK</sequence>
<name>A0AAD8JPL5_TARER</name>
<evidence type="ECO:0000256" key="1">
    <source>
        <dbReference type="SAM" id="MobiDB-lite"/>
    </source>
</evidence>
<reference evidence="2" key="1">
    <citation type="journal article" date="2023" name="bioRxiv">
        <title>Improved chromosome-level genome assembly for marigold (Tagetes erecta).</title>
        <authorList>
            <person name="Jiang F."/>
            <person name="Yuan L."/>
            <person name="Wang S."/>
            <person name="Wang H."/>
            <person name="Xu D."/>
            <person name="Wang A."/>
            <person name="Fan W."/>
        </authorList>
    </citation>
    <scope>NUCLEOTIDE SEQUENCE</scope>
    <source>
        <strain evidence="2">WSJ</strain>
        <tissue evidence="2">Leaf</tissue>
    </source>
</reference>
<organism evidence="2 3">
    <name type="scientific">Tagetes erecta</name>
    <name type="common">African marigold</name>
    <dbReference type="NCBI Taxonomy" id="13708"/>
    <lineage>
        <taxon>Eukaryota</taxon>
        <taxon>Viridiplantae</taxon>
        <taxon>Streptophyta</taxon>
        <taxon>Embryophyta</taxon>
        <taxon>Tracheophyta</taxon>
        <taxon>Spermatophyta</taxon>
        <taxon>Magnoliopsida</taxon>
        <taxon>eudicotyledons</taxon>
        <taxon>Gunneridae</taxon>
        <taxon>Pentapetalae</taxon>
        <taxon>asterids</taxon>
        <taxon>campanulids</taxon>
        <taxon>Asterales</taxon>
        <taxon>Asteraceae</taxon>
        <taxon>Asteroideae</taxon>
        <taxon>Heliantheae alliance</taxon>
        <taxon>Tageteae</taxon>
        <taxon>Tagetes</taxon>
    </lineage>
</organism>
<accession>A0AAD8JPL5</accession>